<keyword evidence="1 7" id="KW-0602">Photosynthesis</keyword>
<keyword evidence="6 7" id="KW-0472">Membrane</keyword>
<dbReference type="Pfam" id="PF07465">
    <property type="entry name" value="PsaM"/>
    <property type="match status" value="1"/>
</dbReference>
<evidence type="ECO:0000256" key="1">
    <source>
        <dbReference type="ARBA" id="ARBA00022531"/>
    </source>
</evidence>
<keyword evidence="5 7" id="KW-0793">Thylakoid</keyword>
<comment type="subcellular location">
    <subcellularLocation>
        <location evidence="7">Cellular thylakoid membrane</location>
        <topology evidence="7">Single-pass membrane protein</topology>
    </subcellularLocation>
</comment>
<evidence type="ECO:0000256" key="2">
    <source>
        <dbReference type="ARBA" id="ARBA00022692"/>
    </source>
</evidence>
<protein>
    <recommendedName>
        <fullName evidence="7">Photosystem I reaction center subunit XII</fullName>
    </recommendedName>
    <alternativeName>
        <fullName evidence="7">PSI-M</fullName>
    </alternativeName>
</protein>
<dbReference type="SUPFAM" id="SSF81548">
    <property type="entry name" value="Subunit XII of photosystem I reaction centre, PsaM"/>
    <property type="match status" value="1"/>
</dbReference>
<accession>A0A2P7EDD8</accession>
<proteinExistence type="inferred from homology"/>
<dbReference type="EMBL" id="PXVC01000048">
    <property type="protein sequence ID" value="PSI01139.1"/>
    <property type="molecule type" value="Genomic_DNA"/>
</dbReference>
<feature type="transmembrane region" description="Helical" evidence="7">
    <location>
        <begin position="12"/>
        <end position="32"/>
    </location>
</feature>
<gene>
    <name evidence="7" type="primary">psaM</name>
    <name evidence="8" type="ORF">C7K08_09500</name>
</gene>
<dbReference type="GO" id="GO:0031676">
    <property type="term" value="C:plasma membrane-derived thylakoid membrane"/>
    <property type="evidence" value="ECO:0007669"/>
    <property type="project" value="UniProtKB-SubCell"/>
</dbReference>
<reference evidence="9" key="1">
    <citation type="submission" date="2018-03" db="EMBL/GenBank/DDBJ databases">
        <title>Ecological and genomic features of two cosmopolitan and abundant freshwater picocyanobacteria.</title>
        <authorList>
            <person name="Cabello-Yeves P.J."/>
            <person name="Picazo A."/>
            <person name="Camacho A."/>
            <person name="Callieri C."/>
            <person name="Rosselli R."/>
            <person name="Roda-Garcia J."/>
            <person name="Coutinho F.H."/>
            <person name="Rodriguez-Valera F."/>
        </authorList>
    </citation>
    <scope>NUCLEOTIDE SEQUENCE [LARGE SCALE GENOMIC DNA]</scope>
    <source>
        <strain evidence="9">Tous</strain>
    </source>
</reference>
<dbReference type="GO" id="GO:0009522">
    <property type="term" value="C:photosystem I"/>
    <property type="evidence" value="ECO:0007669"/>
    <property type="project" value="UniProtKB-KW"/>
</dbReference>
<dbReference type="InterPro" id="IPR037279">
    <property type="entry name" value="PSI_PsaM_sf"/>
</dbReference>
<organism evidence="8 9">
    <name type="scientific">Synechococcus lacustris str. Tous</name>
    <dbReference type="NCBI Taxonomy" id="1910958"/>
    <lineage>
        <taxon>Bacteria</taxon>
        <taxon>Bacillati</taxon>
        <taxon>Cyanobacteriota</taxon>
        <taxon>Cyanophyceae</taxon>
        <taxon>Synechococcales</taxon>
        <taxon>Synechococcaceae</taxon>
        <taxon>Synechococcus</taxon>
    </lineage>
</organism>
<evidence type="ECO:0000256" key="4">
    <source>
        <dbReference type="ARBA" id="ARBA00022989"/>
    </source>
</evidence>
<keyword evidence="9" id="KW-1185">Reference proteome</keyword>
<comment type="similarity">
    <text evidence="7">Belongs to the PsaM family.</text>
</comment>
<name>A0A2P7EDD8_9SYNE</name>
<evidence type="ECO:0000256" key="3">
    <source>
        <dbReference type="ARBA" id="ARBA00022836"/>
    </source>
</evidence>
<dbReference type="InterPro" id="IPR010010">
    <property type="entry name" value="PSI_PsaM"/>
</dbReference>
<dbReference type="Proteomes" id="UP000240206">
    <property type="component" value="Unassembled WGS sequence"/>
</dbReference>
<dbReference type="STRING" id="1910958.BTM30_01810"/>
<evidence type="ECO:0000256" key="6">
    <source>
        <dbReference type="ARBA" id="ARBA00023136"/>
    </source>
</evidence>
<evidence type="ECO:0000313" key="9">
    <source>
        <dbReference type="Proteomes" id="UP000240206"/>
    </source>
</evidence>
<comment type="caution">
    <text evidence="8">The sequence shown here is derived from an EMBL/GenBank/DDBJ whole genome shotgun (WGS) entry which is preliminary data.</text>
</comment>
<evidence type="ECO:0000256" key="7">
    <source>
        <dbReference type="HAMAP-Rule" id="MF_00828"/>
    </source>
</evidence>
<sequence>MVTAVSQAEIYIALIVALHGAVLAMRLCVSLYRS</sequence>
<keyword evidence="3 7" id="KW-0603">Photosystem I</keyword>
<dbReference type="GO" id="GO:0015979">
    <property type="term" value="P:photosynthesis"/>
    <property type="evidence" value="ECO:0007669"/>
    <property type="project" value="UniProtKB-UniRule"/>
</dbReference>
<evidence type="ECO:0000313" key="8">
    <source>
        <dbReference type="EMBL" id="PSI01139.1"/>
    </source>
</evidence>
<keyword evidence="4 7" id="KW-1133">Transmembrane helix</keyword>
<dbReference type="NCBIfam" id="TIGR03053">
    <property type="entry name" value="PS_I_psaM"/>
    <property type="match status" value="1"/>
</dbReference>
<keyword evidence="2 7" id="KW-0812">Transmembrane</keyword>
<dbReference type="AlphaFoldDB" id="A0A2P7EDD8"/>
<dbReference type="HAMAP" id="MF_00828">
    <property type="entry name" value="PSI_PsaM"/>
    <property type="match status" value="1"/>
</dbReference>
<evidence type="ECO:0000256" key="5">
    <source>
        <dbReference type="ARBA" id="ARBA00023078"/>
    </source>
</evidence>